<name>A0A3E2SZK2_9FIRM</name>
<evidence type="ECO:0000313" key="1">
    <source>
        <dbReference type="EMBL" id="RGB67335.1"/>
    </source>
</evidence>
<evidence type="ECO:0000313" key="2">
    <source>
        <dbReference type="Proteomes" id="UP000261140"/>
    </source>
</evidence>
<accession>A0A3E2SZK2</accession>
<dbReference type="RefSeq" id="WP_117506274.1">
    <property type="nucleotide sequence ID" value="NZ_QVEQ01000022.1"/>
</dbReference>
<gene>
    <name evidence="1" type="ORF">DWZ89_13450</name>
</gene>
<dbReference type="Proteomes" id="UP000261140">
    <property type="component" value="Unassembled WGS sequence"/>
</dbReference>
<sequence length="425" mass="49885">MEYLAFKQYLGKIFGVTEVTEDQDIFVTLDSRFISRRDSENLSFTIANDELKELFLKVTAASFNGLEYFTNNTYEIAVDQDWYRYHPSFHRADFPVVAEDTANHIKYTLGFPSIEYCTFLITQIIEIQPVLVPRFRHALDFVSSRDINEQPTFQTVLPQIIHELTLKIETQSPTSYDSFRNYKTSFSFQFMYRSNLSLVEYSNISEMFHLTRTPRERYNFTQLSTPPLRQYLADVVDYYKLALSSDEPYIKYISFYHIMEYFYDEVFKKKMVSDLRNKITSPDFTYKNDDKVYEIAKFVNNRMRMDSKSGLGDEAESLKFVLMEYVPIEELRARIGTIDSTAETYYQTSKVVFCNAPSIAWSDVQGVYTQLCKRIYATRNSLIHSKSGRKHELYHPYKDEPILRKEIPLVKAVAELIIINSSSVL</sequence>
<comment type="caution">
    <text evidence="1">The sequence shown here is derived from an EMBL/GenBank/DDBJ whole genome shotgun (WGS) entry which is preliminary data.</text>
</comment>
<protein>
    <submittedName>
        <fullName evidence="1">Uncharacterized protein</fullName>
    </submittedName>
</protein>
<dbReference type="EMBL" id="QVEQ01000022">
    <property type="protein sequence ID" value="RGB67335.1"/>
    <property type="molecule type" value="Genomic_DNA"/>
</dbReference>
<proteinExistence type="predicted"/>
<reference evidence="1 2" key="1">
    <citation type="submission" date="2018-08" db="EMBL/GenBank/DDBJ databases">
        <title>A genome reference for cultivated species of the human gut microbiota.</title>
        <authorList>
            <person name="Zou Y."/>
            <person name="Xue W."/>
            <person name="Luo G."/>
        </authorList>
    </citation>
    <scope>NUCLEOTIDE SEQUENCE [LARGE SCALE GENOMIC DNA]</scope>
    <source>
        <strain evidence="1 2">AF36-11AT</strain>
    </source>
</reference>
<organism evidence="1 2">
    <name type="scientific">Faecalibacterium prausnitzii</name>
    <dbReference type="NCBI Taxonomy" id="853"/>
    <lineage>
        <taxon>Bacteria</taxon>
        <taxon>Bacillati</taxon>
        <taxon>Bacillota</taxon>
        <taxon>Clostridia</taxon>
        <taxon>Eubacteriales</taxon>
        <taxon>Oscillospiraceae</taxon>
        <taxon>Faecalibacterium</taxon>
    </lineage>
</organism>
<dbReference type="AlphaFoldDB" id="A0A3E2SZK2"/>